<accession>A0A934TUF7</accession>
<sequence length="63" mass="6703">MNRSPSESPDDDAPAAGARGDAPEHGRRSGEGAASALAHLKRQARQQRRESPDTEDGQHGAER</sequence>
<reference evidence="2" key="2">
    <citation type="submission" date="2021-01" db="EMBL/GenBank/DDBJ databases">
        <authorList>
            <person name="Kang M."/>
        </authorList>
    </citation>
    <scope>NUCLEOTIDE SEQUENCE</scope>
    <source>
        <strain evidence="2">KACC 17527</strain>
    </source>
</reference>
<protein>
    <submittedName>
        <fullName evidence="2">Uncharacterized protein</fullName>
    </submittedName>
</protein>
<evidence type="ECO:0000313" key="3">
    <source>
        <dbReference type="Proteomes" id="UP000630528"/>
    </source>
</evidence>
<dbReference type="AlphaFoldDB" id="A0A934TUF7"/>
<feature type="compositionally biased region" description="Basic and acidic residues" evidence="1">
    <location>
        <begin position="21"/>
        <end position="30"/>
    </location>
</feature>
<evidence type="ECO:0000313" key="2">
    <source>
        <dbReference type="EMBL" id="MBK6007455.1"/>
    </source>
</evidence>
<gene>
    <name evidence="2" type="ORF">JJB11_15250</name>
</gene>
<organism evidence="2 3">
    <name type="scientific">Ramlibacter ginsenosidimutans</name>
    <dbReference type="NCBI Taxonomy" id="502333"/>
    <lineage>
        <taxon>Bacteria</taxon>
        <taxon>Pseudomonadati</taxon>
        <taxon>Pseudomonadota</taxon>
        <taxon>Betaproteobacteria</taxon>
        <taxon>Burkholderiales</taxon>
        <taxon>Comamonadaceae</taxon>
        <taxon>Ramlibacter</taxon>
    </lineage>
</organism>
<dbReference type="Proteomes" id="UP000630528">
    <property type="component" value="Unassembled WGS sequence"/>
</dbReference>
<proteinExistence type="predicted"/>
<evidence type="ECO:0000256" key="1">
    <source>
        <dbReference type="SAM" id="MobiDB-lite"/>
    </source>
</evidence>
<dbReference type="EMBL" id="JAEPWM010000006">
    <property type="protein sequence ID" value="MBK6007455.1"/>
    <property type="molecule type" value="Genomic_DNA"/>
</dbReference>
<dbReference type="RefSeq" id="WP_201172940.1">
    <property type="nucleotide sequence ID" value="NZ_JBHUDQ010000027.1"/>
</dbReference>
<feature type="region of interest" description="Disordered" evidence="1">
    <location>
        <begin position="1"/>
        <end position="63"/>
    </location>
</feature>
<name>A0A934TUF7_9BURK</name>
<reference evidence="2" key="1">
    <citation type="journal article" date="2012" name="J. Microbiol. Biotechnol.">
        <title>Ramlibacter ginsenosidimutans sp. nov., with ginsenoside-converting activity.</title>
        <authorList>
            <person name="Wang L."/>
            <person name="An D.S."/>
            <person name="Kim S.G."/>
            <person name="Jin F.X."/>
            <person name="Kim S.C."/>
            <person name="Lee S.T."/>
            <person name="Im W.T."/>
        </authorList>
    </citation>
    <scope>NUCLEOTIDE SEQUENCE</scope>
    <source>
        <strain evidence="2">KACC 17527</strain>
    </source>
</reference>
<keyword evidence="3" id="KW-1185">Reference proteome</keyword>
<feature type="compositionally biased region" description="Basic and acidic residues" evidence="1">
    <location>
        <begin position="47"/>
        <end position="63"/>
    </location>
</feature>
<comment type="caution">
    <text evidence="2">The sequence shown here is derived from an EMBL/GenBank/DDBJ whole genome shotgun (WGS) entry which is preliminary data.</text>
</comment>